<sequence length="1013" mass="110886">MTKGEISVIAEGNTIIKNLASHAFSGNDNSFSVVRTVKVEDGELNINYSSPVAKLAILLKKSEASSSPTDNDPPLAKLVQSSDASYLDGDDITLVAEVSDSDGKVTQASFWVDGNKINEQNVSTASGYVSYIWKSVSTGKYEVQVKVKDNDGTTSSSAKVTYEVGNPDGPASSPEDPETPDSPVAEAGEPGLHYAYYVGDWKALPDFSQLQPVDKGVVPNFTFAPAQNLYTMGFEYTGYLLIEQAGTYTFHVKVNDGSNLYIDGKEIVNNDGLKPEAREKSGSVALSVGYHPIRLTFFEQWGPQSLEVRYEGPGVKLQLIPDNVLFLDAPEDQPEPVNEAPIVNAGQDIEITLPKNEITLKASASDQDGEISSYQWKKISGPAAAIAVSEAKETKVANLVAGTYQFVITVQDDKEAKASDTVKVTVKEAPIVDEGDPRLYYTYFEGEWSKLPDFAQLKAVKKGTVSNFDLSLRQQKDNFGFMYEGYIDITTAGAYQFYTSSDDGSALYIDGQRVVNNDGPHGKREESGKITLAKGKHPIKVVYFERAGSEVLEVSYQGPDIKKMRIPSEVLSLEGEPSSTPEAPISEAGEPGLHYAYYVGDWKALPDFSQLQPVDEGVVPNFTFAPAQNLYTMGFEYTGYLLIEQAGTYTFHVKVNDGSNLYIDGKEIVNNDGLKPEAREKSGSVALSVGYHPIRLTFFEQWGPQSLEVRYEGPGVKLQLIPDNVLFLDAPQNNPLEDSELIYVNVQQGKEKAAAGWNNLQSTPVTGKQWNLQNANGESANITLKLETDWDGANDKGFISGDSQGKFPDAVTQTYYWTKETEAISLSGLSSDKLYSFTFYASSMFGGDRTTIYQIADQEVRLDASYNEHNTVTIENVRPAADGKIVIEVSRAAGSSYGFLGALIIESKKSEAPSVKREVIQQEDVVLATEPEVEVIRTIHTNVYPNPTIGMVNIETSEDATYMVSDLQGNNIKEDMISANEKATLDLSSFPRGIYLVKIRTASEWATHKVIVQ</sequence>
<dbReference type="Pfam" id="PF17957">
    <property type="entry name" value="Big_7"/>
    <property type="match status" value="1"/>
</dbReference>
<feature type="domain" description="PA14" evidence="2">
    <location>
        <begin position="187"/>
        <end position="324"/>
    </location>
</feature>
<dbReference type="Pfam" id="PF22352">
    <property type="entry name" value="K319L-like_PKD"/>
    <property type="match status" value="1"/>
</dbReference>
<proteinExistence type="predicted"/>
<dbReference type="InterPro" id="IPR037524">
    <property type="entry name" value="PA14/GLEYA"/>
</dbReference>
<feature type="region of interest" description="Disordered" evidence="1">
    <location>
        <begin position="150"/>
        <end position="187"/>
    </location>
</feature>
<dbReference type="EMBL" id="CP120682">
    <property type="protein sequence ID" value="WKN38187.1"/>
    <property type="molecule type" value="Genomic_DNA"/>
</dbReference>
<name>A0AA49JJ31_9BACT</name>
<reference evidence="3" key="2">
    <citation type="journal article" date="2024" name="Antonie Van Leeuwenhoek">
        <title>Roseihalotalea indica gen. nov., sp. nov., a halophilic Bacteroidetes from mesopelagic Southwest Indian Ocean with higher carbohydrate metabolic potential.</title>
        <authorList>
            <person name="Chen B."/>
            <person name="Zhang M."/>
            <person name="Lin D."/>
            <person name="Ye J."/>
            <person name="Tang K."/>
        </authorList>
    </citation>
    <scope>NUCLEOTIDE SEQUENCE</scope>
    <source>
        <strain evidence="3">TK19036</strain>
    </source>
</reference>
<dbReference type="Pfam" id="PF18962">
    <property type="entry name" value="Por_Secre_tail"/>
    <property type="match status" value="1"/>
</dbReference>
<dbReference type="InterPro" id="IPR022409">
    <property type="entry name" value="PKD/Chitinase_dom"/>
</dbReference>
<dbReference type="InterPro" id="IPR013783">
    <property type="entry name" value="Ig-like_fold"/>
</dbReference>
<dbReference type="AlphaFoldDB" id="A0AA49JJ31"/>
<dbReference type="InterPro" id="IPR026444">
    <property type="entry name" value="Secre_tail"/>
</dbReference>
<dbReference type="SUPFAM" id="SSF56988">
    <property type="entry name" value="Anthrax protective antigen"/>
    <property type="match status" value="3"/>
</dbReference>
<dbReference type="Gene3D" id="2.60.40.10">
    <property type="entry name" value="Immunoglobulins"/>
    <property type="match status" value="2"/>
</dbReference>
<evidence type="ECO:0000259" key="2">
    <source>
        <dbReference type="PROSITE" id="PS51820"/>
    </source>
</evidence>
<dbReference type="InterPro" id="IPR035986">
    <property type="entry name" value="PKD_dom_sf"/>
</dbReference>
<organism evidence="3">
    <name type="scientific">Roseihalotalea indica</name>
    <dbReference type="NCBI Taxonomy" id="2867963"/>
    <lineage>
        <taxon>Bacteria</taxon>
        <taxon>Pseudomonadati</taxon>
        <taxon>Bacteroidota</taxon>
        <taxon>Cytophagia</taxon>
        <taxon>Cytophagales</taxon>
        <taxon>Catalimonadaceae</taxon>
        <taxon>Roseihalotalea</taxon>
    </lineage>
</organism>
<feature type="domain" description="PA14" evidence="2">
    <location>
        <begin position="434"/>
        <end position="570"/>
    </location>
</feature>
<dbReference type="InterPro" id="IPR029865">
    <property type="entry name" value="KIAA0319-like"/>
</dbReference>
<dbReference type="PANTHER" id="PTHR46182:SF2">
    <property type="entry name" value="FI19480P1"/>
    <property type="match status" value="1"/>
</dbReference>
<dbReference type="SUPFAM" id="SSF49299">
    <property type="entry name" value="PKD domain"/>
    <property type="match status" value="1"/>
</dbReference>
<dbReference type="Gene3D" id="2.60.120.380">
    <property type="match status" value="1"/>
</dbReference>
<reference evidence="3" key="1">
    <citation type="journal article" date="2023" name="Comput. Struct. Biotechnol. J.">
        <title>Discovery of a novel marine Bacteroidetes with a rich repertoire of carbohydrate-active enzymes.</title>
        <authorList>
            <person name="Chen B."/>
            <person name="Liu G."/>
            <person name="Chen Q."/>
            <person name="Wang H."/>
            <person name="Liu L."/>
            <person name="Tang K."/>
        </authorList>
    </citation>
    <scope>NUCLEOTIDE SEQUENCE</scope>
    <source>
        <strain evidence="3">TK19036</strain>
    </source>
</reference>
<dbReference type="FunFam" id="2.60.40.10:FF:000257">
    <property type="entry name" value="Dyslexia-associated protein KIAA0319-like"/>
    <property type="match status" value="1"/>
</dbReference>
<evidence type="ECO:0000256" key="1">
    <source>
        <dbReference type="SAM" id="MobiDB-lite"/>
    </source>
</evidence>
<dbReference type="InterPro" id="IPR011658">
    <property type="entry name" value="PA14_dom"/>
</dbReference>
<dbReference type="Pfam" id="PF07691">
    <property type="entry name" value="PA14"/>
    <property type="match status" value="3"/>
</dbReference>
<dbReference type="PANTHER" id="PTHR46182">
    <property type="entry name" value="FI19480P1"/>
    <property type="match status" value="1"/>
</dbReference>
<feature type="domain" description="PA14" evidence="2">
    <location>
        <begin position="588"/>
        <end position="725"/>
    </location>
</feature>
<gene>
    <name evidence="3" type="ORF">K4G66_05675</name>
</gene>
<dbReference type="GO" id="GO:0016020">
    <property type="term" value="C:membrane"/>
    <property type="evidence" value="ECO:0007669"/>
    <property type="project" value="TreeGrafter"/>
</dbReference>
<dbReference type="PROSITE" id="PS51820">
    <property type="entry name" value="PA14"/>
    <property type="match status" value="3"/>
</dbReference>
<dbReference type="SMART" id="SM00758">
    <property type="entry name" value="PA14"/>
    <property type="match status" value="3"/>
</dbReference>
<dbReference type="GO" id="GO:0031410">
    <property type="term" value="C:cytoplasmic vesicle"/>
    <property type="evidence" value="ECO:0007669"/>
    <property type="project" value="TreeGrafter"/>
</dbReference>
<accession>A0AA49JJ31</accession>
<dbReference type="NCBIfam" id="TIGR04183">
    <property type="entry name" value="Por_Secre_tail"/>
    <property type="match status" value="1"/>
</dbReference>
<protein>
    <submittedName>
        <fullName evidence="3">PA14 domain-containing protein</fullName>
    </submittedName>
</protein>
<dbReference type="Gene3D" id="3.90.182.10">
    <property type="entry name" value="Toxin - Anthrax Protective Antigen,domain 1"/>
    <property type="match status" value="2"/>
</dbReference>
<evidence type="ECO:0000313" key="3">
    <source>
        <dbReference type="EMBL" id="WKN38187.1"/>
    </source>
</evidence>
<dbReference type="SMART" id="SM00089">
    <property type="entry name" value="PKD"/>
    <property type="match status" value="2"/>
</dbReference>